<accession>A0ABP8Y7E8</accession>
<dbReference type="Proteomes" id="UP001500843">
    <property type="component" value="Unassembled WGS sequence"/>
</dbReference>
<dbReference type="Pfam" id="PF06441">
    <property type="entry name" value="EHN"/>
    <property type="match status" value="1"/>
</dbReference>
<organism evidence="5 6">
    <name type="scientific">Promicromonospora umidemergens</name>
    <dbReference type="NCBI Taxonomy" id="629679"/>
    <lineage>
        <taxon>Bacteria</taxon>
        <taxon>Bacillati</taxon>
        <taxon>Actinomycetota</taxon>
        <taxon>Actinomycetes</taxon>
        <taxon>Micrococcales</taxon>
        <taxon>Promicromonosporaceae</taxon>
        <taxon>Promicromonospora</taxon>
    </lineage>
</organism>
<dbReference type="InterPro" id="IPR016292">
    <property type="entry name" value="Epoxide_hydrolase"/>
</dbReference>
<sequence length="419" mass="45555">MTTSTQIRPFVAAVPDADIQDLRERLARTRWPDAETVGDWSQGVRLGRAKALVQDWRHNYDWRRFETDLNRYPQFLTEIDGLDIHFIHVKSPNPDAMPLILTHGWPSSVADFLKLIGPLTDPGAHGGAIEDSFDVVIPSLPGFGFSAKPTETGWNVERIAAAWAELMQRLGYTRWAAHGGDWGAVVTTMLGAMQPDGLIGIHLNTPYAFPATIPQALSPEEQSAVDGLALYSGTLGGSNHLQGTKPQTPGFALADSPAGQAAWIYEKFQSKTDNHGLAEDAIDLNDILDAISLFWFTNTAASSARIYWENRAATMAGPKLTLPVAVTVFPRDIPLMPRTWIEDTYVNLIHYGKASKGGHFAALEQPEVLLDEIRSGLRSLRRGLTEGRVSVPKAPPAVDVVTGGSRASASTGARSACRG</sequence>
<comment type="caution">
    <text evidence="5">The sequence shown here is derived from an EMBL/GenBank/DDBJ whole genome shotgun (WGS) entry which is preliminary data.</text>
</comment>
<dbReference type="PANTHER" id="PTHR21661:SF35">
    <property type="entry name" value="EPOXIDE HYDROLASE"/>
    <property type="match status" value="1"/>
</dbReference>
<evidence type="ECO:0000256" key="3">
    <source>
        <dbReference type="ARBA" id="ARBA00022801"/>
    </source>
</evidence>
<name>A0ABP8Y7E8_9MICO</name>
<gene>
    <name evidence="5" type="ORF">GCM10023198_54040</name>
</gene>
<dbReference type="InterPro" id="IPR029058">
    <property type="entry name" value="AB_hydrolase_fold"/>
</dbReference>
<dbReference type="Gene3D" id="3.40.50.1820">
    <property type="entry name" value="alpha/beta hydrolase"/>
    <property type="match status" value="1"/>
</dbReference>
<dbReference type="InterPro" id="IPR000639">
    <property type="entry name" value="Epox_hydrolase-like"/>
</dbReference>
<evidence type="ECO:0000256" key="2">
    <source>
        <dbReference type="ARBA" id="ARBA00022797"/>
    </source>
</evidence>
<dbReference type="PRINTS" id="PR00412">
    <property type="entry name" value="EPOXHYDRLASE"/>
</dbReference>
<evidence type="ECO:0000256" key="1">
    <source>
        <dbReference type="ARBA" id="ARBA00010088"/>
    </source>
</evidence>
<reference evidence="6" key="1">
    <citation type="journal article" date="2019" name="Int. J. Syst. Evol. Microbiol.">
        <title>The Global Catalogue of Microorganisms (GCM) 10K type strain sequencing project: providing services to taxonomists for standard genome sequencing and annotation.</title>
        <authorList>
            <consortium name="The Broad Institute Genomics Platform"/>
            <consortium name="The Broad Institute Genome Sequencing Center for Infectious Disease"/>
            <person name="Wu L."/>
            <person name="Ma J."/>
        </authorList>
    </citation>
    <scope>NUCLEOTIDE SEQUENCE [LARGE SCALE GENOMIC DNA]</scope>
    <source>
        <strain evidence="6">JCM 17975</strain>
    </source>
</reference>
<keyword evidence="6" id="KW-1185">Reference proteome</keyword>
<proteinExistence type="inferred from homology"/>
<evidence type="ECO:0000259" key="4">
    <source>
        <dbReference type="Pfam" id="PF06441"/>
    </source>
</evidence>
<feature type="domain" description="Epoxide hydrolase N-terminal" evidence="4">
    <location>
        <begin position="7"/>
        <end position="112"/>
    </location>
</feature>
<keyword evidence="2" id="KW-0058">Aromatic hydrocarbons catabolism</keyword>
<dbReference type="RefSeq" id="WP_253868694.1">
    <property type="nucleotide sequence ID" value="NZ_BAABHM010000035.1"/>
</dbReference>
<dbReference type="SUPFAM" id="SSF53474">
    <property type="entry name" value="alpha/beta-Hydrolases"/>
    <property type="match status" value="1"/>
</dbReference>
<dbReference type="PANTHER" id="PTHR21661">
    <property type="entry name" value="EPOXIDE HYDROLASE 1-RELATED"/>
    <property type="match status" value="1"/>
</dbReference>
<evidence type="ECO:0000313" key="5">
    <source>
        <dbReference type="EMBL" id="GAA4722615.1"/>
    </source>
</evidence>
<dbReference type="InterPro" id="IPR010497">
    <property type="entry name" value="Epoxide_hydro_N"/>
</dbReference>
<dbReference type="PIRSF" id="PIRSF001112">
    <property type="entry name" value="Epoxide_hydrolase"/>
    <property type="match status" value="1"/>
</dbReference>
<keyword evidence="3 5" id="KW-0378">Hydrolase</keyword>
<comment type="similarity">
    <text evidence="1">Belongs to the peptidase S33 family.</text>
</comment>
<protein>
    <submittedName>
        <fullName evidence="5">Epoxide hydrolase</fullName>
    </submittedName>
</protein>
<evidence type="ECO:0000313" key="6">
    <source>
        <dbReference type="Proteomes" id="UP001500843"/>
    </source>
</evidence>
<dbReference type="EMBL" id="BAABHM010000035">
    <property type="protein sequence ID" value="GAA4722615.1"/>
    <property type="molecule type" value="Genomic_DNA"/>
</dbReference>
<dbReference type="GO" id="GO:0016787">
    <property type="term" value="F:hydrolase activity"/>
    <property type="evidence" value="ECO:0007669"/>
    <property type="project" value="UniProtKB-KW"/>
</dbReference>